<dbReference type="Proteomes" id="UP000596742">
    <property type="component" value="Unassembled WGS sequence"/>
</dbReference>
<accession>A0A8B6FED6</accession>
<evidence type="ECO:0008006" key="3">
    <source>
        <dbReference type="Google" id="ProtNLM"/>
    </source>
</evidence>
<name>A0A8B6FED6_MYTGA</name>
<comment type="caution">
    <text evidence="1">The sequence shown here is derived from an EMBL/GenBank/DDBJ whole genome shotgun (WGS) entry which is preliminary data.</text>
</comment>
<evidence type="ECO:0000313" key="1">
    <source>
        <dbReference type="EMBL" id="VDI47505.1"/>
    </source>
</evidence>
<protein>
    <recommendedName>
        <fullName evidence="3">C-type lectin domain-containing protein</fullName>
    </recommendedName>
</protein>
<keyword evidence="2" id="KW-1185">Reference proteome</keyword>
<evidence type="ECO:0000313" key="2">
    <source>
        <dbReference type="Proteomes" id="UP000596742"/>
    </source>
</evidence>
<organism evidence="1 2">
    <name type="scientific">Mytilus galloprovincialis</name>
    <name type="common">Mediterranean mussel</name>
    <dbReference type="NCBI Taxonomy" id="29158"/>
    <lineage>
        <taxon>Eukaryota</taxon>
        <taxon>Metazoa</taxon>
        <taxon>Spiralia</taxon>
        <taxon>Lophotrochozoa</taxon>
        <taxon>Mollusca</taxon>
        <taxon>Bivalvia</taxon>
        <taxon>Autobranchia</taxon>
        <taxon>Pteriomorphia</taxon>
        <taxon>Mytilida</taxon>
        <taxon>Mytiloidea</taxon>
        <taxon>Mytilidae</taxon>
        <taxon>Mytilinae</taxon>
        <taxon>Mytilus</taxon>
    </lineage>
</organism>
<dbReference type="OrthoDB" id="6091489at2759"/>
<proteinExistence type="predicted"/>
<gene>
    <name evidence="1" type="ORF">MGAL_10B053672</name>
</gene>
<sequence length="190" mass="21945">MWESRTRRQAEEACLALNYSLIHITPGTKKILENSWKSFNDNGNSTIQFTIEFWANHSPASNQPKGQIQYDMFPSNYDPSDLCVKIVYEVHNTRFGWVPVDCENQTAKANTCCNQGVLFEARYKAMLVLKKTNWYTADHICKEKGGTLFDTNDWIMTIMRASFAGSPWKEEKYFLLSMQSLPAWAVAYKE</sequence>
<dbReference type="AlphaFoldDB" id="A0A8B6FED6"/>
<dbReference type="EMBL" id="UYJE01006617">
    <property type="protein sequence ID" value="VDI47505.1"/>
    <property type="molecule type" value="Genomic_DNA"/>
</dbReference>
<reference evidence="1" key="1">
    <citation type="submission" date="2018-11" db="EMBL/GenBank/DDBJ databases">
        <authorList>
            <person name="Alioto T."/>
            <person name="Alioto T."/>
        </authorList>
    </citation>
    <scope>NUCLEOTIDE SEQUENCE</scope>
</reference>